<dbReference type="EMBL" id="WAEL01000001">
    <property type="protein sequence ID" value="NID09520.1"/>
    <property type="molecule type" value="Genomic_DNA"/>
</dbReference>
<reference evidence="1" key="1">
    <citation type="submission" date="2024-05" db="EMBL/GenBank/DDBJ databases">
        <authorList>
            <person name="Jung D.-H."/>
        </authorList>
    </citation>
    <scope>NUCLEOTIDE SEQUENCE</scope>
    <source>
        <strain evidence="1">JA-25</strain>
    </source>
</reference>
<dbReference type="InterPro" id="IPR008930">
    <property type="entry name" value="Terpenoid_cyclase/PrenylTrfase"/>
</dbReference>
<dbReference type="Gene3D" id="1.50.10.20">
    <property type="match status" value="1"/>
</dbReference>
<dbReference type="SUPFAM" id="SSF81853">
    <property type="entry name" value="Family 10 polysaccharide lyase"/>
    <property type="match status" value="1"/>
</dbReference>
<dbReference type="RefSeq" id="WP_166691112.1">
    <property type="nucleotide sequence ID" value="NZ_WAEL01000001.1"/>
</dbReference>
<keyword evidence="2" id="KW-1185">Reference proteome</keyword>
<comment type="caution">
    <text evidence="1">The sequence shown here is derived from an EMBL/GenBank/DDBJ whole genome shotgun (WGS) entry which is preliminary data.</text>
</comment>
<evidence type="ECO:0008006" key="3">
    <source>
        <dbReference type="Google" id="ProtNLM"/>
    </source>
</evidence>
<gene>
    <name evidence="1" type="ORF">F7231_05015</name>
</gene>
<organism evidence="1 2">
    <name type="scientific">Fibrivirga algicola</name>
    <dbReference type="NCBI Taxonomy" id="2950420"/>
    <lineage>
        <taxon>Bacteria</taxon>
        <taxon>Pseudomonadati</taxon>
        <taxon>Bacteroidota</taxon>
        <taxon>Cytophagia</taxon>
        <taxon>Cytophagales</taxon>
        <taxon>Spirosomataceae</taxon>
        <taxon>Fibrivirga</taxon>
    </lineage>
</organism>
<protein>
    <recommendedName>
        <fullName evidence="3">Squalene cyclase C-terminal domain-containing protein</fullName>
    </recommendedName>
</protein>
<dbReference type="Proteomes" id="UP000606008">
    <property type="component" value="Unassembled WGS sequence"/>
</dbReference>
<proteinExistence type="predicted"/>
<name>A0ABX0QB40_9BACT</name>
<evidence type="ECO:0000313" key="1">
    <source>
        <dbReference type="EMBL" id="NID09520.1"/>
    </source>
</evidence>
<dbReference type="SUPFAM" id="SSF48239">
    <property type="entry name" value="Terpenoid cyclases/Protein prenyltransferases"/>
    <property type="match status" value="1"/>
</dbReference>
<sequence length="363" mass="40337">MDLRPLTDSGGPTPEQIRQALERGLTYLQNHQYPNGEFCCYFAADKPMRGSCVPDHTVLPTAAIGNALLTLADHPTATVILTRMVSFFEYQMMRGGLVNFFALRNPLFQLIPPDADSTACVGTFLDARGVVYPRNSARTLLLANQRGGAGVGSWFVLRPRLMQQRPYWRTGLRALKAPLASWRFWRQHGYGRHDRGGVANANVLRYLSVDGASQHILDYLVALLINHQETDGDFRYRTPITLYYALGSSYRPDVAPLEGVRSLVLERLMSYQQPGGRFGASLLETAQALSALIAWGGRAELIRATASVLLAGQQHYGEWPRALYFYAGPASSTGWGSEELTTGFCLEALTAYQRWEEERIGIA</sequence>
<evidence type="ECO:0000313" key="2">
    <source>
        <dbReference type="Proteomes" id="UP000606008"/>
    </source>
</evidence>
<accession>A0ABX0QB40</accession>